<evidence type="ECO:0000256" key="7">
    <source>
        <dbReference type="ARBA" id="ARBA00022723"/>
    </source>
</evidence>
<evidence type="ECO:0000256" key="1">
    <source>
        <dbReference type="ARBA" id="ARBA00001966"/>
    </source>
</evidence>
<dbReference type="GO" id="GO:0009389">
    <property type="term" value="F:dimethyl sulfoxide reductase activity"/>
    <property type="evidence" value="ECO:0007669"/>
    <property type="project" value="InterPro"/>
</dbReference>
<dbReference type="PANTHER" id="PTHR43742">
    <property type="entry name" value="TRIMETHYLAMINE-N-OXIDE REDUCTASE"/>
    <property type="match status" value="1"/>
</dbReference>
<feature type="domain" description="4Fe-4S Mo/W bis-MGD-type" evidence="13">
    <location>
        <begin position="60"/>
        <end position="121"/>
    </location>
</feature>
<keyword evidence="12" id="KW-0472">Membrane</keyword>
<dbReference type="InterPro" id="IPR006963">
    <property type="entry name" value="Mopterin_OxRdtase_4Fe-4S_dom"/>
</dbReference>
<dbReference type="CDD" id="cd02794">
    <property type="entry name" value="MopB_CT_DmsA-EC"/>
    <property type="match status" value="1"/>
</dbReference>
<name>A0A511F9L5_9CELL</name>
<dbReference type="Pfam" id="PF01568">
    <property type="entry name" value="Molydop_binding"/>
    <property type="match status" value="1"/>
</dbReference>
<dbReference type="EMBL" id="BJVQ01000008">
    <property type="protein sequence ID" value="GEL45913.1"/>
    <property type="molecule type" value="Genomic_DNA"/>
</dbReference>
<dbReference type="SMART" id="SM00926">
    <property type="entry name" value="Molybdop_Fe4S4"/>
    <property type="match status" value="1"/>
</dbReference>
<reference evidence="14 16" key="1">
    <citation type="submission" date="2019-07" db="EMBL/GenBank/DDBJ databases">
        <title>Whole genome shotgun sequence of Cellulomonas hominis NBRC 16055.</title>
        <authorList>
            <person name="Hosoyama A."/>
            <person name="Uohara A."/>
            <person name="Ohji S."/>
            <person name="Ichikawa N."/>
        </authorList>
    </citation>
    <scope>NUCLEOTIDE SEQUENCE [LARGE SCALE GENOMIC DNA]</scope>
    <source>
        <strain evidence="14 16">NBRC 16055</strain>
    </source>
</reference>
<dbReference type="SUPFAM" id="SSF53706">
    <property type="entry name" value="Formate dehydrogenase/DMSO reductase, domains 1-3"/>
    <property type="match status" value="1"/>
</dbReference>
<evidence type="ECO:0000256" key="5">
    <source>
        <dbReference type="ARBA" id="ARBA00022485"/>
    </source>
</evidence>
<dbReference type="InterPro" id="IPR027467">
    <property type="entry name" value="MopterinOxRdtase_cofactor_BS"/>
</dbReference>
<dbReference type="GO" id="GO:0009055">
    <property type="term" value="F:electron transfer activity"/>
    <property type="evidence" value="ECO:0007669"/>
    <property type="project" value="TreeGrafter"/>
</dbReference>
<dbReference type="GO" id="GO:0030288">
    <property type="term" value="C:outer membrane-bounded periplasmic space"/>
    <property type="evidence" value="ECO:0007669"/>
    <property type="project" value="TreeGrafter"/>
</dbReference>
<evidence type="ECO:0000256" key="10">
    <source>
        <dbReference type="ARBA" id="ARBA00023004"/>
    </source>
</evidence>
<dbReference type="AlphaFoldDB" id="A0A511F9L5"/>
<dbReference type="Pfam" id="PF00384">
    <property type="entry name" value="Molybdopterin"/>
    <property type="match status" value="1"/>
</dbReference>
<protein>
    <submittedName>
        <fullName evidence="14 15">Dimethyl sulfoxide reductase subunit A</fullName>
        <ecNumber evidence="15">1.8.5.3</ecNumber>
    </submittedName>
</protein>
<dbReference type="PROSITE" id="PS51669">
    <property type="entry name" value="4FE4S_MOW_BIS_MGD"/>
    <property type="match status" value="1"/>
</dbReference>
<organism evidence="14 16">
    <name type="scientific">Cellulomonas hominis</name>
    <dbReference type="NCBI Taxonomy" id="156981"/>
    <lineage>
        <taxon>Bacteria</taxon>
        <taxon>Bacillati</taxon>
        <taxon>Actinomycetota</taxon>
        <taxon>Actinomycetes</taxon>
        <taxon>Micrococcales</taxon>
        <taxon>Cellulomonadaceae</taxon>
        <taxon>Cellulomonas</taxon>
    </lineage>
</organism>
<dbReference type="Proteomes" id="UP000321723">
    <property type="component" value="Unassembled WGS sequence"/>
</dbReference>
<keyword evidence="5" id="KW-0004">4Fe-4S</keyword>
<dbReference type="EC" id="1.8.5.3" evidence="15"/>
<evidence type="ECO:0000256" key="11">
    <source>
        <dbReference type="ARBA" id="ARBA00023014"/>
    </source>
</evidence>
<keyword evidence="16" id="KW-1185">Reference proteome</keyword>
<evidence type="ECO:0000256" key="6">
    <source>
        <dbReference type="ARBA" id="ARBA00022505"/>
    </source>
</evidence>
<dbReference type="EMBL" id="JACHDN010000001">
    <property type="protein sequence ID" value="MBB5472950.1"/>
    <property type="molecule type" value="Genomic_DNA"/>
</dbReference>
<dbReference type="InterPro" id="IPR009010">
    <property type="entry name" value="Asp_de-COase-like_dom_sf"/>
</dbReference>
<dbReference type="GO" id="GO:0051539">
    <property type="term" value="F:4 iron, 4 sulfur cluster binding"/>
    <property type="evidence" value="ECO:0007669"/>
    <property type="project" value="UniProtKB-KW"/>
</dbReference>
<keyword evidence="4" id="KW-1003">Cell membrane</keyword>
<dbReference type="Gene3D" id="2.40.40.20">
    <property type="match status" value="1"/>
</dbReference>
<dbReference type="InterPro" id="IPR006657">
    <property type="entry name" value="MoPterin_dinucl-bd_dom"/>
</dbReference>
<evidence type="ECO:0000256" key="12">
    <source>
        <dbReference type="ARBA" id="ARBA00023136"/>
    </source>
</evidence>
<dbReference type="OrthoDB" id="7376058at2"/>
<dbReference type="InterPro" id="IPR050612">
    <property type="entry name" value="Prok_Mopterin_Oxidored"/>
</dbReference>
<evidence type="ECO:0000256" key="3">
    <source>
        <dbReference type="ARBA" id="ARBA00010312"/>
    </source>
</evidence>
<keyword evidence="6" id="KW-0500">Molybdenum</keyword>
<dbReference type="RefSeq" id="WP_146834565.1">
    <property type="nucleotide sequence ID" value="NZ_BJVQ01000008.1"/>
</dbReference>
<dbReference type="InterPro" id="IPR006311">
    <property type="entry name" value="TAT_signal"/>
</dbReference>
<dbReference type="GO" id="GO:0005886">
    <property type="term" value="C:plasma membrane"/>
    <property type="evidence" value="ECO:0007669"/>
    <property type="project" value="UniProtKB-SubCell"/>
</dbReference>
<dbReference type="FunFam" id="2.40.40.20:FF:000010">
    <property type="entry name" value="Anaerobic dimethyl sulfoxide reductase subunit A"/>
    <property type="match status" value="1"/>
</dbReference>
<keyword evidence="10" id="KW-0408">Iron</keyword>
<dbReference type="PROSITE" id="PS51318">
    <property type="entry name" value="TAT"/>
    <property type="match status" value="1"/>
</dbReference>
<evidence type="ECO:0000256" key="8">
    <source>
        <dbReference type="ARBA" id="ARBA00022729"/>
    </source>
</evidence>
<dbReference type="InterPro" id="IPR011888">
    <property type="entry name" value="Anaer_DMSO_reductase"/>
</dbReference>
<keyword evidence="9 15" id="KW-0560">Oxidoreductase</keyword>
<dbReference type="CDD" id="cd02770">
    <property type="entry name" value="MopB_DmsA-EC"/>
    <property type="match status" value="1"/>
</dbReference>
<evidence type="ECO:0000256" key="4">
    <source>
        <dbReference type="ARBA" id="ARBA00022475"/>
    </source>
</evidence>
<dbReference type="GO" id="GO:0030151">
    <property type="term" value="F:molybdenum ion binding"/>
    <property type="evidence" value="ECO:0007669"/>
    <property type="project" value="InterPro"/>
</dbReference>
<dbReference type="Gene3D" id="3.40.50.12440">
    <property type="match status" value="3"/>
</dbReference>
<keyword evidence="8" id="KW-0732">Signal</keyword>
<evidence type="ECO:0000313" key="17">
    <source>
        <dbReference type="Proteomes" id="UP000564629"/>
    </source>
</evidence>
<comment type="caution">
    <text evidence="14">The sequence shown here is derived from an EMBL/GenBank/DDBJ whole genome shotgun (WGS) entry which is preliminary data.</text>
</comment>
<dbReference type="InterPro" id="IPR006656">
    <property type="entry name" value="Mopterin_OxRdtase"/>
</dbReference>
<dbReference type="PANTHER" id="PTHR43742:SF8">
    <property type="entry name" value="ANAEROBIC DIMETHYL SULFOXIDE REDUCTASE, SUBUNIT A"/>
    <property type="match status" value="1"/>
</dbReference>
<evidence type="ECO:0000313" key="16">
    <source>
        <dbReference type="Proteomes" id="UP000321723"/>
    </source>
</evidence>
<evidence type="ECO:0000259" key="13">
    <source>
        <dbReference type="PROSITE" id="PS51669"/>
    </source>
</evidence>
<evidence type="ECO:0000313" key="15">
    <source>
        <dbReference type="EMBL" id="MBB5472950.1"/>
    </source>
</evidence>
<comment type="subcellular location">
    <subcellularLocation>
        <location evidence="2">Cell membrane</location>
        <topology evidence="2">Peripheral membrane protein</topology>
        <orientation evidence="2">Cytoplasmic side</orientation>
    </subcellularLocation>
</comment>
<comment type="similarity">
    <text evidence="3">Belongs to the prokaryotic molybdopterin-containing oxidoreductase family.</text>
</comment>
<keyword evidence="11" id="KW-0411">Iron-sulfur</keyword>
<accession>A0A511F9L5</accession>
<dbReference type="NCBIfam" id="TIGR02166">
    <property type="entry name" value="dmsA_ynfE"/>
    <property type="match status" value="1"/>
</dbReference>
<dbReference type="Proteomes" id="UP000564629">
    <property type="component" value="Unassembled WGS sequence"/>
</dbReference>
<dbReference type="Gene3D" id="3.40.50.740">
    <property type="match status" value="1"/>
</dbReference>
<dbReference type="FunFam" id="3.40.228.10:FF:000004">
    <property type="entry name" value="Dimethyl sulfoxide reductase subunit A"/>
    <property type="match status" value="1"/>
</dbReference>
<dbReference type="Pfam" id="PF04879">
    <property type="entry name" value="Molybdop_Fe4S4"/>
    <property type="match status" value="1"/>
</dbReference>
<sequence>MPQPAAPAAVLDAPVTRRSFVKWSAAAGGAAAAVGAGAKLGLLPITAAAPASAAEQPADARVVWSSCNVNCGSRCPLRMTVVDGQVTRVDPDDTGDDQLGTQQIRACVRGRSIRQRIYSPDRIKYPMKRVGTRGSGEFQRISWDEALDTVAQALRSTIDTYGNEAVYYNYGSGSTGGNISKRGTWPRLLACLGGYLGQYGTYSTAQIQYATPYTYGSMVSSNSLPDAVNAKLVVFWGNNPLETRMSGGGETFSVQQARREAGTRTIVIDPRLSETAVSVADDWVPLRPGTDAALVAGMAHVMITEGLHDQAFLDRYCVGFDEDHLPEGAAPGSSYRSYILGEGPDGTAKTPEWAARITGVPAGTIVRVAREIALAKPCAITQGWGPQRHADGENASRAIFMMAIMTGNVGVTGGGTGAREGSYSLPVEAFPLLDNPVKTKISCFLWTDAVERGAEMTKTADGVQGKDQLDVPIKLIINNASNTLINQHSDTGRTAKLLEDDSLCEMVVVIDNQMCASARFADILLPDTTNVEQADLVPGGSAGDMGYVILADKVIDPLFESRTGYDMCSDLARRLGVEEAFTEGRTQEDWIDYLHAKTQAKVPELPSVDELRELGVWRKQNPAGTVVALKKFREDPDANPLETPSGKIEIYSAALQELADTWQLADGDRITALPEYVPTWEGPDDELRSTYPLQMIGHHYKGRTHSSYANVPWLQEAHPQEVWINPVDARERRVEQGDTVQVFNDRGRIELPAKVTARIAPGVVSVPQGAWYRPGADGVDRGGCTNTLTTWRPSALAKGNPQHTNLVQIERA</sequence>
<dbReference type="GO" id="GO:0043546">
    <property type="term" value="F:molybdopterin cofactor binding"/>
    <property type="evidence" value="ECO:0007669"/>
    <property type="project" value="InterPro"/>
</dbReference>
<proteinExistence type="inferred from homology"/>
<comment type="cofactor">
    <cofactor evidence="1">
        <name>[4Fe-4S] cluster</name>
        <dbReference type="ChEBI" id="CHEBI:49883"/>
    </cofactor>
</comment>
<dbReference type="PROSITE" id="PS00551">
    <property type="entry name" value="MOLYBDOPTERIN_PROK_1"/>
    <property type="match status" value="1"/>
</dbReference>
<dbReference type="GO" id="GO:0009061">
    <property type="term" value="P:anaerobic respiration"/>
    <property type="evidence" value="ECO:0007669"/>
    <property type="project" value="TreeGrafter"/>
</dbReference>
<evidence type="ECO:0000313" key="14">
    <source>
        <dbReference type="EMBL" id="GEL45913.1"/>
    </source>
</evidence>
<keyword evidence="7" id="KW-0479">Metal-binding</keyword>
<evidence type="ECO:0000256" key="2">
    <source>
        <dbReference type="ARBA" id="ARBA00004413"/>
    </source>
</evidence>
<gene>
    <name evidence="14" type="ORF">CHO01_10290</name>
    <name evidence="15" type="ORF">HNR08_001686</name>
</gene>
<evidence type="ECO:0000256" key="9">
    <source>
        <dbReference type="ARBA" id="ARBA00023002"/>
    </source>
</evidence>
<reference evidence="15 17" key="2">
    <citation type="submission" date="2020-08" db="EMBL/GenBank/DDBJ databases">
        <title>Sequencing the genomes of 1000 actinobacteria strains.</title>
        <authorList>
            <person name="Klenk H.-P."/>
        </authorList>
    </citation>
    <scope>NUCLEOTIDE SEQUENCE [LARGE SCALE GENOMIC DNA]</scope>
    <source>
        <strain evidence="15 17">DSM 9581</strain>
    </source>
</reference>
<dbReference type="SUPFAM" id="SSF50692">
    <property type="entry name" value="ADC-like"/>
    <property type="match status" value="1"/>
</dbReference>